<name>A0ABW1VSS7_9GAMM</name>
<evidence type="ECO:0000313" key="1">
    <source>
        <dbReference type="EMBL" id="MFC6363755.1"/>
    </source>
</evidence>
<proteinExistence type="predicted"/>
<comment type="caution">
    <text evidence="1">The sequence shown here is derived from an EMBL/GenBank/DDBJ whole genome shotgun (WGS) entry which is preliminary data.</text>
</comment>
<keyword evidence="2" id="KW-1185">Reference proteome</keyword>
<accession>A0ABW1VSS7</accession>
<dbReference type="Proteomes" id="UP001596215">
    <property type="component" value="Unassembled WGS sequence"/>
</dbReference>
<reference evidence="2" key="1">
    <citation type="journal article" date="2019" name="Int. J. Syst. Evol. Microbiol.">
        <title>The Global Catalogue of Microorganisms (GCM) 10K type strain sequencing project: providing services to taxonomists for standard genome sequencing and annotation.</title>
        <authorList>
            <consortium name="The Broad Institute Genomics Platform"/>
            <consortium name="The Broad Institute Genome Sequencing Center for Infectious Disease"/>
            <person name="Wu L."/>
            <person name="Ma J."/>
        </authorList>
    </citation>
    <scope>NUCLEOTIDE SEQUENCE [LARGE SCALE GENOMIC DNA]</scope>
    <source>
        <strain evidence="2">CGMCC 4.1530</strain>
    </source>
</reference>
<protein>
    <submittedName>
        <fullName evidence="1">Uncharacterized protein</fullName>
    </submittedName>
</protein>
<organism evidence="1 2">
    <name type="scientific">Tatumella punctata</name>
    <dbReference type="NCBI Taxonomy" id="399969"/>
    <lineage>
        <taxon>Bacteria</taxon>
        <taxon>Pseudomonadati</taxon>
        <taxon>Pseudomonadota</taxon>
        <taxon>Gammaproteobacteria</taxon>
        <taxon>Enterobacterales</taxon>
        <taxon>Erwiniaceae</taxon>
        <taxon>Tatumella</taxon>
    </lineage>
</organism>
<sequence length="58" mass="6333">MSAISRNMPACRRPDNLYGQRALSGLVMGYHLVTVGGARALVLPVYDNRPVQPENHGL</sequence>
<dbReference type="EMBL" id="JBHSUC010000090">
    <property type="protein sequence ID" value="MFC6363755.1"/>
    <property type="molecule type" value="Genomic_DNA"/>
</dbReference>
<evidence type="ECO:0000313" key="2">
    <source>
        <dbReference type="Proteomes" id="UP001596215"/>
    </source>
</evidence>
<gene>
    <name evidence="1" type="ORF">ACFP73_17075</name>
</gene>